<dbReference type="AlphaFoldDB" id="A0A9D3NLP9"/>
<feature type="binding site" description="axial binding residue" evidence="16">
    <location>
        <position position="982"/>
    </location>
    <ligand>
        <name>heme</name>
        <dbReference type="ChEBI" id="CHEBI:30413"/>
    </ligand>
    <ligandPart>
        <name>Fe</name>
        <dbReference type="ChEBI" id="CHEBI:18248"/>
    </ligandPart>
</feature>
<accession>A0A9D3NLP9</accession>
<feature type="coiled-coil region" evidence="18">
    <location>
        <begin position="786"/>
        <end position="813"/>
    </location>
</feature>
<evidence type="ECO:0000259" key="21">
    <source>
        <dbReference type="PROSITE" id="PS50268"/>
    </source>
</evidence>
<keyword evidence="23" id="KW-1185">Reference proteome</keyword>
<evidence type="ECO:0000256" key="14">
    <source>
        <dbReference type="ARBA" id="ARBA00047938"/>
    </source>
</evidence>
<comment type="cofactor">
    <cofactor evidence="1 16">
        <name>heme</name>
        <dbReference type="ChEBI" id="CHEBI:30413"/>
    </cofactor>
</comment>
<keyword evidence="18" id="KW-0175">Coiled coil</keyword>
<comment type="catalytic activity">
    <reaction evidence="15">
        <text>androst-4-ene-3,17-dione + 3 reduced [NADPH--hemoprotein reductase] + 3 O2 = estrone + formate + 3 oxidized [NADPH--hemoprotein reductase] + 4 H2O + 4 H(+)</text>
        <dbReference type="Rhea" id="RHEA:38195"/>
        <dbReference type="Rhea" id="RHEA-COMP:11964"/>
        <dbReference type="Rhea" id="RHEA-COMP:11965"/>
        <dbReference type="ChEBI" id="CHEBI:15377"/>
        <dbReference type="ChEBI" id="CHEBI:15378"/>
        <dbReference type="ChEBI" id="CHEBI:15379"/>
        <dbReference type="ChEBI" id="CHEBI:15740"/>
        <dbReference type="ChEBI" id="CHEBI:16422"/>
        <dbReference type="ChEBI" id="CHEBI:17263"/>
        <dbReference type="ChEBI" id="CHEBI:57618"/>
        <dbReference type="ChEBI" id="CHEBI:58210"/>
        <dbReference type="EC" id="1.14.14.14"/>
    </reaction>
</comment>
<dbReference type="EC" id="1.14.14.14" evidence="11"/>
<dbReference type="PROSITE" id="PS50268">
    <property type="entry name" value="CADHERIN_2"/>
    <property type="match status" value="2"/>
</dbReference>
<evidence type="ECO:0000256" key="15">
    <source>
        <dbReference type="ARBA" id="ARBA00048642"/>
    </source>
</evidence>
<dbReference type="InterPro" id="IPR002126">
    <property type="entry name" value="Cadherin-like_dom"/>
</dbReference>
<sequence length="1048" mass="115534">MWSVVCIAPAPVEFNETNKIGETVTTIVIQEGVTLQITANPYDAFGINGSLLVANKVLDYETLPDGGGLTVGISCMKDGVDPLSKVGTSVGKIEATDLDGDRLYYRLESPMEEFGLQTDTNPVILVKKVLDYDTIKEVTLKLFAQDTPLSSPVVHTTSTNIIVSILDINNRPPWFQPCTESIVGTTKICLSPRYTGTVNLNEQAAYELENPDLFATTTVTLQVVISSNHKPQFVKPKYEGFISEDAGVGSLVLESKSTNIPLQVQATDADFSDGINPHIKFEVPVDSDFKITPDGFIIMTRAASPGNVNLQIIVVDATNSESSTASLSVEVIAGVTTTDMPTTTNRPTTTAMNTTMATSTSKTTNMAIDTTTNSDTTRSPYTEGVPLPSGDFRTEDMIALGVSLAVALLLCFVVIGFLAYTLRRFNADWRKLTEASIFRSSLSGGSGGPKDGVQYTNEGFQADEDADSLTSKEAAELPLPQGPELNHKVTEILETQHSVPSKSSNGSFTLPTDSSSQNALDNTDNEKENNCEELFGSGGLSESSQSVRLELQTMSEVIAAVEGSRFGVISGLLLLVLMISLIAYNRGNKSTLPGPYWLLGLGPILSYSRFLWMGIGTASNYYNNKYGCMTRVWIQGEETLILSKASAVYHVLKSSNYIARFASRRGLRCIGMDEQGIIFNSNVQLWKKLRTYFAKALSGPGLQRTVGVCVSATNKHLNVLSDFTDSSAHVDTLNFLRCVVVDISNRLFLQIPINEKDLLLKIHKYFDTWQRVLIQPDIYFQLDWVYKKHQQAAKELQEEIGRLVEQKRNIINVSEKLDENDFAAELIFAQNHGEMSEDDVRQCVLEMVIAAPDTLSISLFFMLVLLKQKPAMEQCILKEMHNVLGGREVEPADLQKLSVMESFIKESMRFHPVVDFIMRRALEDDCIEGYQVAKGTNIILNIGRMHKSTEFFPKANEFTLENFDNNVPSRFFQPFGCGPRACVGKHIAMVMMKAILVTVLSRYTVCTQPGCTVSTIRQTNNLSQQPVEEGTQGLAMRFIPRNLSPDKQ</sequence>
<evidence type="ECO:0000256" key="8">
    <source>
        <dbReference type="ARBA" id="ARBA00023033"/>
    </source>
</evidence>
<dbReference type="PANTHER" id="PTHR24291">
    <property type="entry name" value="CYTOCHROME P450 FAMILY 4"/>
    <property type="match status" value="1"/>
</dbReference>
<name>A0A9D3NLP9_9TELE</name>
<dbReference type="InterPro" id="IPR017972">
    <property type="entry name" value="Cyt_P450_CS"/>
</dbReference>
<keyword evidence="17" id="KW-0106">Calcium</keyword>
<evidence type="ECO:0000313" key="22">
    <source>
        <dbReference type="EMBL" id="KAG7324179.1"/>
    </source>
</evidence>
<dbReference type="PRINTS" id="PR00205">
    <property type="entry name" value="CADHERIN"/>
</dbReference>
<dbReference type="SUPFAM" id="SSF49313">
    <property type="entry name" value="Cadherin-like"/>
    <property type="match status" value="2"/>
</dbReference>
<dbReference type="Proteomes" id="UP000824219">
    <property type="component" value="Linkage Group LG14"/>
</dbReference>
<dbReference type="GO" id="GO:0007156">
    <property type="term" value="P:homophilic cell adhesion via plasma membrane adhesion molecules"/>
    <property type="evidence" value="ECO:0007669"/>
    <property type="project" value="InterPro"/>
</dbReference>
<evidence type="ECO:0000256" key="11">
    <source>
        <dbReference type="ARBA" id="ARBA00038885"/>
    </source>
</evidence>
<evidence type="ECO:0000256" key="10">
    <source>
        <dbReference type="ARBA" id="ARBA00037202"/>
    </source>
</evidence>
<dbReference type="Gene3D" id="2.60.40.60">
    <property type="entry name" value="Cadherins"/>
    <property type="match status" value="2"/>
</dbReference>
<dbReference type="GO" id="GO:0032355">
    <property type="term" value="P:response to estradiol"/>
    <property type="evidence" value="ECO:0007669"/>
    <property type="project" value="TreeGrafter"/>
</dbReference>
<keyword evidence="20" id="KW-0812">Transmembrane</keyword>
<feature type="transmembrane region" description="Helical" evidence="20">
    <location>
        <begin position="397"/>
        <end position="422"/>
    </location>
</feature>
<dbReference type="SUPFAM" id="SSF48264">
    <property type="entry name" value="Cytochrome P450"/>
    <property type="match status" value="1"/>
</dbReference>
<comment type="function">
    <text evidence="10">Catalyzes the formation of aromatic C18 estrogens from C19 androgens.</text>
</comment>
<dbReference type="PRINTS" id="PR00385">
    <property type="entry name" value="P450"/>
</dbReference>
<dbReference type="OrthoDB" id="1470350at2759"/>
<comment type="catalytic activity">
    <reaction evidence="14">
        <text>testosterone + 3 reduced [NADPH--hemoprotein reductase] + 3 O2 = 17beta-estradiol + formate + 3 oxidized [NADPH--hemoprotein reductase] + 4 H2O + 4 H(+)</text>
        <dbReference type="Rhea" id="RHEA:38191"/>
        <dbReference type="Rhea" id="RHEA-COMP:11964"/>
        <dbReference type="Rhea" id="RHEA-COMP:11965"/>
        <dbReference type="ChEBI" id="CHEBI:15377"/>
        <dbReference type="ChEBI" id="CHEBI:15378"/>
        <dbReference type="ChEBI" id="CHEBI:15379"/>
        <dbReference type="ChEBI" id="CHEBI:15740"/>
        <dbReference type="ChEBI" id="CHEBI:16469"/>
        <dbReference type="ChEBI" id="CHEBI:17347"/>
        <dbReference type="ChEBI" id="CHEBI:57618"/>
        <dbReference type="ChEBI" id="CHEBI:58210"/>
        <dbReference type="EC" id="1.14.14.14"/>
    </reaction>
</comment>
<dbReference type="FunFam" id="1.10.630.10:FF:000032">
    <property type="entry name" value="Cytochrome P450 aromatase"/>
    <property type="match status" value="1"/>
</dbReference>
<keyword evidence="4 16" id="KW-0349">Heme</keyword>
<dbReference type="GO" id="GO:0005783">
    <property type="term" value="C:endoplasmic reticulum"/>
    <property type="evidence" value="ECO:0007669"/>
    <property type="project" value="TreeGrafter"/>
</dbReference>
<dbReference type="PRINTS" id="PR00463">
    <property type="entry name" value="EP450I"/>
</dbReference>
<gene>
    <name evidence="22" type="ORF">KOW79_012195</name>
</gene>
<keyword evidence="20" id="KW-1133">Transmembrane helix</keyword>
<keyword evidence="5 16" id="KW-0479">Metal-binding</keyword>
<dbReference type="GO" id="GO:0020037">
    <property type="term" value="F:heme binding"/>
    <property type="evidence" value="ECO:0007669"/>
    <property type="project" value="InterPro"/>
</dbReference>
<evidence type="ECO:0000256" key="20">
    <source>
        <dbReference type="SAM" id="Phobius"/>
    </source>
</evidence>
<evidence type="ECO:0000256" key="13">
    <source>
        <dbReference type="ARBA" id="ARBA00043174"/>
    </source>
</evidence>
<evidence type="ECO:0000256" key="18">
    <source>
        <dbReference type="SAM" id="Coils"/>
    </source>
</evidence>
<evidence type="ECO:0000256" key="6">
    <source>
        <dbReference type="ARBA" id="ARBA00023002"/>
    </source>
</evidence>
<dbReference type="GO" id="GO:0005506">
    <property type="term" value="F:iron ion binding"/>
    <property type="evidence" value="ECO:0007669"/>
    <property type="project" value="InterPro"/>
</dbReference>
<dbReference type="InterPro" id="IPR002401">
    <property type="entry name" value="Cyt_P450_E_grp-I"/>
</dbReference>
<dbReference type="CDD" id="cd11304">
    <property type="entry name" value="Cadherin_repeat"/>
    <property type="match status" value="2"/>
</dbReference>
<evidence type="ECO:0000256" key="2">
    <source>
        <dbReference type="ARBA" id="ARBA00004170"/>
    </source>
</evidence>
<dbReference type="EMBL" id="JAHKSW010000014">
    <property type="protein sequence ID" value="KAG7324179.1"/>
    <property type="molecule type" value="Genomic_DNA"/>
</dbReference>
<evidence type="ECO:0000256" key="9">
    <source>
        <dbReference type="ARBA" id="ARBA00023136"/>
    </source>
</evidence>
<comment type="caution">
    <text evidence="22">The sequence shown here is derived from an EMBL/GenBank/DDBJ whole genome shotgun (WGS) entry which is preliminary data.</text>
</comment>
<evidence type="ECO:0000256" key="7">
    <source>
        <dbReference type="ARBA" id="ARBA00023004"/>
    </source>
</evidence>
<feature type="region of interest" description="Disordered" evidence="19">
    <location>
        <begin position="496"/>
        <end position="540"/>
    </location>
</feature>
<evidence type="ECO:0000313" key="23">
    <source>
        <dbReference type="Proteomes" id="UP000824219"/>
    </source>
</evidence>
<comment type="similarity">
    <text evidence="3">Belongs to the cytochrome P450 family.</text>
</comment>
<dbReference type="PANTHER" id="PTHR24291:SF199">
    <property type="entry name" value="CYTOCHROME P450, FAMILY 19, SUBFAMILY A, POLYPEPTIDE 1B ISOFORM X1"/>
    <property type="match status" value="1"/>
</dbReference>
<dbReference type="Pfam" id="PF00067">
    <property type="entry name" value="p450"/>
    <property type="match status" value="1"/>
</dbReference>
<feature type="transmembrane region" description="Helical" evidence="20">
    <location>
        <begin position="566"/>
        <end position="584"/>
    </location>
</feature>
<keyword evidence="7 16" id="KW-0408">Iron</keyword>
<evidence type="ECO:0000256" key="16">
    <source>
        <dbReference type="PIRSR" id="PIRSR602401-1"/>
    </source>
</evidence>
<feature type="transmembrane region" description="Helical" evidence="20">
    <location>
        <begin position="844"/>
        <end position="866"/>
    </location>
</feature>
<evidence type="ECO:0000256" key="17">
    <source>
        <dbReference type="PROSITE-ProRule" id="PRU00043"/>
    </source>
</evidence>
<comment type="subcellular location">
    <subcellularLocation>
        <location evidence="2">Membrane</location>
        <topology evidence="2">Peripheral membrane protein</topology>
    </subcellularLocation>
</comment>
<dbReference type="InterPro" id="IPR015919">
    <property type="entry name" value="Cadherin-like_sf"/>
</dbReference>
<evidence type="ECO:0000256" key="19">
    <source>
        <dbReference type="SAM" id="MobiDB-lite"/>
    </source>
</evidence>
<evidence type="ECO:0000256" key="5">
    <source>
        <dbReference type="ARBA" id="ARBA00022723"/>
    </source>
</evidence>
<keyword evidence="9 20" id="KW-0472">Membrane</keyword>
<organism evidence="22 23">
    <name type="scientific">Hemibagrus wyckioides</name>
    <dbReference type="NCBI Taxonomy" id="337641"/>
    <lineage>
        <taxon>Eukaryota</taxon>
        <taxon>Metazoa</taxon>
        <taxon>Chordata</taxon>
        <taxon>Craniata</taxon>
        <taxon>Vertebrata</taxon>
        <taxon>Euteleostomi</taxon>
        <taxon>Actinopterygii</taxon>
        <taxon>Neopterygii</taxon>
        <taxon>Teleostei</taxon>
        <taxon>Ostariophysi</taxon>
        <taxon>Siluriformes</taxon>
        <taxon>Bagridae</taxon>
        <taxon>Hemibagrus</taxon>
    </lineage>
</organism>
<dbReference type="GO" id="GO:0070330">
    <property type="term" value="F:aromatase activity"/>
    <property type="evidence" value="ECO:0007669"/>
    <property type="project" value="UniProtKB-EC"/>
</dbReference>
<dbReference type="GO" id="GO:0005509">
    <property type="term" value="F:calcium ion binding"/>
    <property type="evidence" value="ECO:0007669"/>
    <property type="project" value="UniProtKB-UniRule"/>
</dbReference>
<dbReference type="InterPro" id="IPR050196">
    <property type="entry name" value="Cytochrome_P450_Monoox"/>
</dbReference>
<evidence type="ECO:0000256" key="4">
    <source>
        <dbReference type="ARBA" id="ARBA00022617"/>
    </source>
</evidence>
<reference evidence="22 23" key="1">
    <citation type="submission" date="2021-06" db="EMBL/GenBank/DDBJ databases">
        <title>Chromosome-level genome assembly of the red-tail catfish (Hemibagrus wyckioides).</title>
        <authorList>
            <person name="Shao F."/>
        </authorList>
    </citation>
    <scope>NUCLEOTIDE SEQUENCE [LARGE SCALE GENOMIC DNA]</scope>
    <source>
        <strain evidence="22">EC202008001</strain>
        <tissue evidence="22">Blood</tissue>
    </source>
</reference>
<dbReference type="GO" id="GO:0008585">
    <property type="term" value="P:female gonad development"/>
    <property type="evidence" value="ECO:0007669"/>
    <property type="project" value="TreeGrafter"/>
</dbReference>
<dbReference type="SMART" id="SM00112">
    <property type="entry name" value="CA"/>
    <property type="match status" value="1"/>
</dbReference>
<dbReference type="InterPro" id="IPR001128">
    <property type="entry name" value="Cyt_P450"/>
</dbReference>
<dbReference type="InterPro" id="IPR036396">
    <property type="entry name" value="Cyt_P450_sf"/>
</dbReference>
<keyword evidence="8" id="KW-0503">Monooxygenase</keyword>
<feature type="compositionally biased region" description="Polar residues" evidence="19">
    <location>
        <begin position="496"/>
        <end position="522"/>
    </location>
</feature>
<dbReference type="GO" id="GO:0016020">
    <property type="term" value="C:membrane"/>
    <property type="evidence" value="ECO:0007669"/>
    <property type="project" value="UniProtKB-SubCell"/>
</dbReference>
<evidence type="ECO:0000256" key="12">
    <source>
        <dbReference type="ARBA" id="ARBA00042499"/>
    </source>
</evidence>
<evidence type="ECO:0000256" key="3">
    <source>
        <dbReference type="ARBA" id="ARBA00010617"/>
    </source>
</evidence>
<feature type="transmembrane region" description="Helical" evidence="20">
    <location>
        <begin position="596"/>
        <end position="615"/>
    </location>
</feature>
<dbReference type="PROSITE" id="PS00086">
    <property type="entry name" value="CYTOCHROME_P450"/>
    <property type="match status" value="1"/>
</dbReference>
<dbReference type="Gene3D" id="1.10.630.10">
    <property type="entry name" value="Cytochrome P450"/>
    <property type="match status" value="1"/>
</dbReference>
<dbReference type="CDD" id="cd20616">
    <property type="entry name" value="CYP19A1"/>
    <property type="match status" value="1"/>
</dbReference>
<keyword evidence="6" id="KW-0560">Oxidoreductase</keyword>
<feature type="domain" description="Cadherin" evidence="21">
    <location>
        <begin position="84"/>
        <end position="175"/>
    </location>
</feature>
<feature type="domain" description="Cadherin" evidence="21">
    <location>
        <begin position="234"/>
        <end position="343"/>
    </location>
</feature>
<proteinExistence type="inferred from homology"/>
<evidence type="ECO:0000256" key="1">
    <source>
        <dbReference type="ARBA" id="ARBA00001971"/>
    </source>
</evidence>
<protein>
    <recommendedName>
        <fullName evidence="11">aromatase</fullName>
        <ecNumber evidence="11">1.14.14.14</ecNumber>
    </recommendedName>
    <alternativeName>
        <fullName evidence="13">Cytochrome P-450AROM</fullName>
    </alternativeName>
    <alternativeName>
        <fullName evidence="12">Estrogen synthase</fullName>
    </alternativeName>
</protein>